<dbReference type="Gene3D" id="3.30.1490.190">
    <property type="match status" value="1"/>
</dbReference>
<dbReference type="GO" id="GO:1900376">
    <property type="term" value="P:regulation of secondary metabolite biosynthetic process"/>
    <property type="evidence" value="ECO:0007669"/>
    <property type="project" value="TreeGrafter"/>
</dbReference>
<evidence type="ECO:0000256" key="8">
    <source>
        <dbReference type="PIRSR" id="PIRSR602481-2"/>
    </source>
</evidence>
<reference evidence="9 10" key="1">
    <citation type="journal article" date="2011" name="J. Bacteriol.">
        <title>Genome sequence of the verrucomicrobium Opitutus terrae PB90-1, an abundant inhabitant of rice paddy soil ecosystems.</title>
        <authorList>
            <person name="van Passel M.W."/>
            <person name="Kant R."/>
            <person name="Palva A."/>
            <person name="Copeland A."/>
            <person name="Lucas S."/>
            <person name="Lapidus A."/>
            <person name="Glavina del Rio T."/>
            <person name="Pitluck S."/>
            <person name="Goltsman E."/>
            <person name="Clum A."/>
            <person name="Sun H."/>
            <person name="Schmutz J."/>
            <person name="Larimer F.W."/>
            <person name="Land M.L."/>
            <person name="Hauser L."/>
            <person name="Kyrpides N."/>
            <person name="Mikhailova N."/>
            <person name="Richardson P.P."/>
            <person name="Janssen P.H."/>
            <person name="de Vos W.M."/>
            <person name="Smidt H."/>
        </authorList>
    </citation>
    <scope>NUCLEOTIDE SEQUENCE [LARGE SCALE GENOMIC DNA]</scope>
    <source>
        <strain evidence="10">DSM 11246 / JCM 15787 / PB90-1</strain>
    </source>
</reference>
<dbReference type="STRING" id="452637.Oter_2366"/>
<dbReference type="Gene3D" id="1.10.10.10">
    <property type="entry name" value="Winged helix-like DNA-binding domain superfamily/Winged helix DNA-binding domain"/>
    <property type="match status" value="1"/>
</dbReference>
<keyword evidence="8" id="KW-0408">Iron</keyword>
<comment type="cofactor">
    <cofactor evidence="7">
        <name>Zn(2+)</name>
        <dbReference type="ChEBI" id="CHEBI:29105"/>
    </cofactor>
    <text evidence="7">Binds 1 zinc ion per subunit.</text>
</comment>
<name>B1ZQP3_OPITP</name>
<proteinExistence type="inferred from homology"/>
<evidence type="ECO:0000256" key="7">
    <source>
        <dbReference type="PIRSR" id="PIRSR602481-1"/>
    </source>
</evidence>
<evidence type="ECO:0000313" key="10">
    <source>
        <dbReference type="Proteomes" id="UP000007013"/>
    </source>
</evidence>
<feature type="binding site" evidence="8">
    <location>
        <position position="152"/>
    </location>
    <ligand>
        <name>Fe cation</name>
        <dbReference type="ChEBI" id="CHEBI:24875"/>
    </ligand>
</feature>
<dbReference type="PANTHER" id="PTHR33202:SF7">
    <property type="entry name" value="FERRIC UPTAKE REGULATION PROTEIN"/>
    <property type="match status" value="1"/>
</dbReference>
<dbReference type="InterPro" id="IPR036390">
    <property type="entry name" value="WH_DNA-bd_sf"/>
</dbReference>
<evidence type="ECO:0000256" key="6">
    <source>
        <dbReference type="ARBA" id="ARBA00023163"/>
    </source>
</evidence>
<evidence type="ECO:0000256" key="4">
    <source>
        <dbReference type="ARBA" id="ARBA00023015"/>
    </source>
</evidence>
<dbReference type="Proteomes" id="UP000007013">
    <property type="component" value="Chromosome"/>
</dbReference>
<keyword evidence="6" id="KW-0804">Transcription</keyword>
<dbReference type="KEGG" id="ote:Oter_2366"/>
<dbReference type="CDD" id="cd07153">
    <property type="entry name" value="Fur_like"/>
    <property type="match status" value="1"/>
</dbReference>
<accession>B1ZQP3</accession>
<evidence type="ECO:0000313" key="9">
    <source>
        <dbReference type="EMBL" id="ACB75648.1"/>
    </source>
</evidence>
<dbReference type="SUPFAM" id="SSF46785">
    <property type="entry name" value="Winged helix' DNA-binding domain"/>
    <property type="match status" value="1"/>
</dbReference>
<dbReference type="RefSeq" id="WP_012375185.1">
    <property type="nucleotide sequence ID" value="NC_010571.1"/>
</dbReference>
<sequence>MIATNQSNSPSDAKSNAAKGQSPLNVACARLKAAGLRITQPRIAILAALIKRGQPTTIEQIHADLESGSCDLVTVYRCLSAFEDIGLVRRSFYHNGTSLYAINLGETHPYHVICKETNQVQAIDLETTAELRKNVQAIEELLKARGYNNVTHVVEFFGLAPQAGTATK</sequence>
<dbReference type="GO" id="GO:0000976">
    <property type="term" value="F:transcription cis-regulatory region binding"/>
    <property type="evidence" value="ECO:0007669"/>
    <property type="project" value="TreeGrafter"/>
</dbReference>
<gene>
    <name evidence="9" type="ordered locus">Oter_2366</name>
</gene>
<protein>
    <submittedName>
        <fullName evidence="9">Ferric uptake regulator, Fur family</fullName>
    </submittedName>
</protein>
<dbReference type="GO" id="GO:0045892">
    <property type="term" value="P:negative regulation of DNA-templated transcription"/>
    <property type="evidence" value="ECO:0007669"/>
    <property type="project" value="TreeGrafter"/>
</dbReference>
<evidence type="ECO:0000256" key="1">
    <source>
        <dbReference type="ARBA" id="ARBA00007957"/>
    </source>
</evidence>
<keyword evidence="2" id="KW-0678">Repressor</keyword>
<dbReference type="InterPro" id="IPR002481">
    <property type="entry name" value="FUR"/>
</dbReference>
<dbReference type="AlphaFoldDB" id="B1ZQP3"/>
<keyword evidence="3 7" id="KW-0862">Zinc</keyword>
<dbReference type="OrthoDB" id="8659436at2"/>
<evidence type="ECO:0000256" key="2">
    <source>
        <dbReference type="ARBA" id="ARBA00022491"/>
    </source>
</evidence>
<organism evidence="9 10">
    <name type="scientific">Opitutus terrae (strain DSM 11246 / JCM 15787 / PB90-1)</name>
    <dbReference type="NCBI Taxonomy" id="452637"/>
    <lineage>
        <taxon>Bacteria</taxon>
        <taxon>Pseudomonadati</taxon>
        <taxon>Verrucomicrobiota</taxon>
        <taxon>Opitutia</taxon>
        <taxon>Opitutales</taxon>
        <taxon>Opitutaceae</taxon>
        <taxon>Opitutus</taxon>
    </lineage>
</organism>
<keyword evidence="5" id="KW-0238">DNA-binding</keyword>
<keyword evidence="10" id="KW-1185">Reference proteome</keyword>
<dbReference type="InterPro" id="IPR036388">
    <property type="entry name" value="WH-like_DNA-bd_sf"/>
</dbReference>
<dbReference type="eggNOG" id="COG0735">
    <property type="taxonomic scope" value="Bacteria"/>
</dbReference>
<keyword evidence="4" id="KW-0805">Transcription regulation</keyword>
<evidence type="ECO:0000256" key="3">
    <source>
        <dbReference type="ARBA" id="ARBA00022833"/>
    </source>
</evidence>
<comment type="cofactor">
    <cofactor evidence="8">
        <name>Mn(2+)</name>
        <dbReference type="ChEBI" id="CHEBI:29035"/>
    </cofactor>
    <cofactor evidence="8">
        <name>Fe(2+)</name>
        <dbReference type="ChEBI" id="CHEBI:29033"/>
    </cofactor>
    <text evidence="8">Binds 1 Mn(2+) or Fe(2+) ion per subunit.</text>
</comment>
<dbReference type="GO" id="GO:0003700">
    <property type="term" value="F:DNA-binding transcription factor activity"/>
    <property type="evidence" value="ECO:0007669"/>
    <property type="project" value="InterPro"/>
</dbReference>
<feature type="binding site" evidence="7">
    <location>
        <position position="114"/>
    </location>
    <ligand>
        <name>Zn(2+)</name>
        <dbReference type="ChEBI" id="CHEBI:29105"/>
    </ligand>
</feature>
<keyword evidence="7" id="KW-0479">Metal-binding</keyword>
<comment type="similarity">
    <text evidence="1">Belongs to the Fur family.</text>
</comment>
<dbReference type="Pfam" id="PF01475">
    <property type="entry name" value="FUR"/>
    <property type="match status" value="1"/>
</dbReference>
<dbReference type="EMBL" id="CP001032">
    <property type="protein sequence ID" value="ACB75648.1"/>
    <property type="molecule type" value="Genomic_DNA"/>
</dbReference>
<dbReference type="PANTHER" id="PTHR33202">
    <property type="entry name" value="ZINC UPTAKE REGULATION PROTEIN"/>
    <property type="match status" value="1"/>
</dbReference>
<dbReference type="HOGENOM" id="CLU_123852_0_0_0"/>
<dbReference type="GO" id="GO:0008270">
    <property type="term" value="F:zinc ion binding"/>
    <property type="evidence" value="ECO:0007669"/>
    <property type="project" value="TreeGrafter"/>
</dbReference>
<dbReference type="InterPro" id="IPR043135">
    <property type="entry name" value="Fur_C"/>
</dbReference>
<evidence type="ECO:0000256" key="5">
    <source>
        <dbReference type="ARBA" id="ARBA00023125"/>
    </source>
</evidence>